<feature type="transmembrane region" description="Helical" evidence="3">
    <location>
        <begin position="232"/>
        <end position="254"/>
    </location>
</feature>
<dbReference type="GO" id="GO:0022857">
    <property type="term" value="F:transmembrane transporter activity"/>
    <property type="evidence" value="ECO:0007669"/>
    <property type="project" value="InterPro"/>
</dbReference>
<reference evidence="4" key="1">
    <citation type="submission" date="2023-06" db="EMBL/GenBank/DDBJ databases">
        <title>Genome-scale phylogeny and comparative genomics of the fungal order Sordariales.</title>
        <authorList>
            <consortium name="Lawrence Berkeley National Laboratory"/>
            <person name="Hensen N."/>
            <person name="Bonometti L."/>
            <person name="Westerberg I."/>
            <person name="Brannstrom I.O."/>
            <person name="Guillou S."/>
            <person name="Cros-Aarteil S."/>
            <person name="Calhoun S."/>
            <person name="Haridas S."/>
            <person name="Kuo A."/>
            <person name="Mondo S."/>
            <person name="Pangilinan J."/>
            <person name="Riley R."/>
            <person name="Labutti K."/>
            <person name="Andreopoulos B."/>
            <person name="Lipzen A."/>
            <person name="Chen C."/>
            <person name="Yanf M."/>
            <person name="Daum C."/>
            <person name="Ng V."/>
            <person name="Clum A."/>
            <person name="Steindorff A."/>
            <person name="Ohm R."/>
            <person name="Martin F."/>
            <person name="Silar P."/>
            <person name="Natvig D."/>
            <person name="Lalanne C."/>
            <person name="Gautier V."/>
            <person name="Ament-Velasquez S.L."/>
            <person name="Kruys A."/>
            <person name="Hutchinson M.I."/>
            <person name="Powell A.J."/>
            <person name="Barry K."/>
            <person name="Miller A.N."/>
            <person name="Grigoriev I.V."/>
            <person name="Debuchy R."/>
            <person name="Gladieux P."/>
            <person name="Thoren M.H."/>
            <person name="Johannesson H."/>
        </authorList>
    </citation>
    <scope>NUCLEOTIDE SEQUENCE</scope>
    <source>
        <strain evidence="4">8032-3</strain>
    </source>
</reference>
<organism evidence="4 5">
    <name type="scientific">Phialemonium atrogriseum</name>
    <dbReference type="NCBI Taxonomy" id="1093897"/>
    <lineage>
        <taxon>Eukaryota</taxon>
        <taxon>Fungi</taxon>
        <taxon>Dikarya</taxon>
        <taxon>Ascomycota</taxon>
        <taxon>Pezizomycotina</taxon>
        <taxon>Sordariomycetes</taxon>
        <taxon>Sordariomycetidae</taxon>
        <taxon>Cephalothecales</taxon>
        <taxon>Cephalothecaceae</taxon>
        <taxon>Phialemonium</taxon>
    </lineage>
</organism>
<dbReference type="Proteomes" id="UP001244011">
    <property type="component" value="Unassembled WGS sequence"/>
</dbReference>
<dbReference type="InterPro" id="IPR050327">
    <property type="entry name" value="Proton-linked_MCT"/>
</dbReference>
<dbReference type="PANTHER" id="PTHR11360:SF315">
    <property type="entry name" value="TRANSPORTER MCH2-RELATED"/>
    <property type="match status" value="1"/>
</dbReference>
<feature type="transmembrane region" description="Helical" evidence="3">
    <location>
        <begin position="356"/>
        <end position="376"/>
    </location>
</feature>
<evidence type="ECO:0000256" key="1">
    <source>
        <dbReference type="ARBA" id="ARBA00004141"/>
    </source>
</evidence>
<proteinExistence type="inferred from homology"/>
<keyword evidence="3" id="KW-0472">Membrane</keyword>
<keyword evidence="5" id="KW-1185">Reference proteome</keyword>
<evidence type="ECO:0000256" key="3">
    <source>
        <dbReference type="SAM" id="Phobius"/>
    </source>
</evidence>
<feature type="transmembrane region" description="Helical" evidence="3">
    <location>
        <begin position="72"/>
        <end position="92"/>
    </location>
</feature>
<dbReference type="GO" id="GO:0016020">
    <property type="term" value="C:membrane"/>
    <property type="evidence" value="ECO:0007669"/>
    <property type="project" value="UniProtKB-SubCell"/>
</dbReference>
<comment type="caution">
    <text evidence="4">The sequence shown here is derived from an EMBL/GenBank/DDBJ whole genome shotgun (WGS) entry which is preliminary data.</text>
</comment>
<feature type="transmembrane region" description="Helical" evidence="3">
    <location>
        <begin position="130"/>
        <end position="152"/>
    </location>
</feature>
<dbReference type="InterPro" id="IPR036259">
    <property type="entry name" value="MFS_trans_sf"/>
</dbReference>
<name>A0AAJ0BRD0_9PEZI</name>
<protein>
    <submittedName>
        <fullName evidence="4">MFS general substrate transporter</fullName>
    </submittedName>
</protein>
<feature type="transmembrane region" description="Helical" evidence="3">
    <location>
        <begin position="297"/>
        <end position="316"/>
    </location>
</feature>
<feature type="transmembrane region" description="Helical" evidence="3">
    <location>
        <begin position="188"/>
        <end position="208"/>
    </location>
</feature>
<dbReference type="RefSeq" id="XP_060278845.1">
    <property type="nucleotide sequence ID" value="XM_060425684.1"/>
</dbReference>
<dbReference type="GeneID" id="85308871"/>
<keyword evidence="3" id="KW-1133">Transmembrane helix</keyword>
<gene>
    <name evidence="4" type="ORF">QBC33DRAFT_500818</name>
</gene>
<dbReference type="Gene3D" id="1.20.1250.20">
    <property type="entry name" value="MFS general substrate transporter like domains"/>
    <property type="match status" value="2"/>
</dbReference>
<dbReference type="SUPFAM" id="SSF103473">
    <property type="entry name" value="MFS general substrate transporter"/>
    <property type="match status" value="1"/>
</dbReference>
<evidence type="ECO:0000313" key="4">
    <source>
        <dbReference type="EMBL" id="KAK1762632.1"/>
    </source>
</evidence>
<feature type="transmembrane region" description="Helical" evidence="3">
    <location>
        <begin position="322"/>
        <end position="344"/>
    </location>
</feature>
<accession>A0AAJ0BRD0</accession>
<dbReference type="InterPro" id="IPR011701">
    <property type="entry name" value="MFS"/>
</dbReference>
<comment type="subcellular location">
    <subcellularLocation>
        <location evidence="1">Membrane</location>
        <topology evidence="1">Multi-pass membrane protein</topology>
    </subcellularLocation>
</comment>
<comment type="similarity">
    <text evidence="2">Belongs to the major facilitator superfamily. Monocarboxylate porter (TC 2.A.1.13) family.</text>
</comment>
<feature type="transmembrane region" description="Helical" evidence="3">
    <location>
        <begin position="164"/>
        <end position="182"/>
    </location>
</feature>
<dbReference type="Pfam" id="PF07690">
    <property type="entry name" value="MFS_1"/>
    <property type="match status" value="1"/>
</dbReference>
<keyword evidence="3" id="KW-0812">Transmembrane</keyword>
<sequence>MSNQGDPVPSRLEYDDTSVEPPPDGGYGWVVVGSCFTLNCFSWGVTASFGIYLSEYMSSGMFPEARPLEYGFIGGLNFTMAVLLAPLATLLARRFGVHAVMLSGSLLQSIGYVAASFASRAWHLYLSQGLLVGCGIGFIMIPSTAVLSQWFVKKRSVVNGISSAGSGIGGAVFAWGSAAMIQRYGLPWALRMTGLVTVAATAIAALLIRDRNHHINPTQIALDFKLLRQEAVALLLLWAFVSMFGYIALLFSLSDFAIEVGLSRDQATDIVGFLNIGTAVGRPIIGLVSDRVSRVKTAGTLTFACGVICFALWIPATSFGLMIFFSVVCGAILGIFWMTIGPLCVEVAGLRNLQSLLSLSWATIAIPTASAEVITLRLREIPAPRPYLYAQIFAGLSYIIASGFMLVLWRVLRRRETGA</sequence>
<feature type="transmembrane region" description="Helical" evidence="3">
    <location>
        <begin position="99"/>
        <end position="118"/>
    </location>
</feature>
<feature type="transmembrane region" description="Helical" evidence="3">
    <location>
        <begin position="388"/>
        <end position="409"/>
    </location>
</feature>
<feature type="transmembrane region" description="Helical" evidence="3">
    <location>
        <begin position="27"/>
        <end position="52"/>
    </location>
</feature>
<dbReference type="PANTHER" id="PTHR11360">
    <property type="entry name" value="MONOCARBOXYLATE TRANSPORTER"/>
    <property type="match status" value="1"/>
</dbReference>
<dbReference type="AlphaFoldDB" id="A0AAJ0BRD0"/>
<evidence type="ECO:0000256" key="2">
    <source>
        <dbReference type="ARBA" id="ARBA00006727"/>
    </source>
</evidence>
<dbReference type="EMBL" id="MU839035">
    <property type="protein sequence ID" value="KAK1762632.1"/>
    <property type="molecule type" value="Genomic_DNA"/>
</dbReference>
<evidence type="ECO:0000313" key="5">
    <source>
        <dbReference type="Proteomes" id="UP001244011"/>
    </source>
</evidence>